<sequence length="204" mass="22280">MTFKTLNLALISLSLSLLGIGLTASAQPVDFEASNVVKPGSTFSSWDVDTSALTPSIDKAKVKTRDLEVRTNNFKSPHIQQSYTIQFQSDIISVASWTFDVWFEVYKGSANMRARRPIQTNKDITHEDLLLEPLKLYKAGLGDSISGTATFLMTGYVKQTQKLEVTMALEFWASAQATTFSPPSPHPPATLDGKPLPAGNVGKL</sequence>
<feature type="region of interest" description="Disordered" evidence="1">
    <location>
        <begin position="180"/>
        <end position="204"/>
    </location>
</feature>
<protein>
    <submittedName>
        <fullName evidence="3">Uncharacterized protein</fullName>
    </submittedName>
</protein>
<proteinExistence type="predicted"/>
<keyword evidence="2" id="KW-0732">Signal</keyword>
<evidence type="ECO:0000256" key="2">
    <source>
        <dbReference type="SAM" id="SignalP"/>
    </source>
</evidence>
<dbReference type="Proteomes" id="UP000594364">
    <property type="component" value="Chromosome 4"/>
</dbReference>
<dbReference type="EMBL" id="CP031388">
    <property type="protein sequence ID" value="QPH05982.1"/>
    <property type="molecule type" value="Genomic_DNA"/>
</dbReference>
<accession>A0A7S9KUX3</accession>
<organism evidence="3 4">
    <name type="scientific">Epichloe festucae (strain Fl1)</name>
    <dbReference type="NCBI Taxonomy" id="877507"/>
    <lineage>
        <taxon>Eukaryota</taxon>
        <taxon>Fungi</taxon>
        <taxon>Dikarya</taxon>
        <taxon>Ascomycota</taxon>
        <taxon>Pezizomycotina</taxon>
        <taxon>Sordariomycetes</taxon>
        <taxon>Hypocreomycetidae</taxon>
        <taxon>Hypocreales</taxon>
        <taxon>Clavicipitaceae</taxon>
        <taxon>Epichloe</taxon>
    </lineage>
</organism>
<feature type="signal peptide" evidence="2">
    <location>
        <begin position="1"/>
        <end position="26"/>
    </location>
</feature>
<keyword evidence="4" id="KW-1185">Reference proteome</keyword>
<dbReference type="AlphaFoldDB" id="A0A7S9KUX3"/>
<name>A0A7S9KUX3_EPIFF</name>
<evidence type="ECO:0000313" key="4">
    <source>
        <dbReference type="Proteomes" id="UP000594364"/>
    </source>
</evidence>
<evidence type="ECO:0000256" key="1">
    <source>
        <dbReference type="SAM" id="MobiDB-lite"/>
    </source>
</evidence>
<feature type="chain" id="PRO_5034682682" evidence="2">
    <location>
        <begin position="27"/>
        <end position="204"/>
    </location>
</feature>
<gene>
    <name evidence="3" type="ORF">C2857_004136</name>
</gene>
<evidence type="ECO:0000313" key="3">
    <source>
        <dbReference type="EMBL" id="QPH05982.1"/>
    </source>
</evidence>
<reference evidence="3 4" key="1">
    <citation type="journal article" date="2018" name="PLoS Genet.">
        <title>Repeat elements organise 3D genome structure and mediate transcription in the filamentous fungus Epichloe festucae.</title>
        <authorList>
            <person name="Winter D.J."/>
            <person name="Ganley A.R.D."/>
            <person name="Young C.A."/>
            <person name="Liachko I."/>
            <person name="Schardl C.L."/>
            <person name="Dupont P.Y."/>
            <person name="Berry D."/>
            <person name="Ram A."/>
            <person name="Scott B."/>
            <person name="Cox M.P."/>
        </authorList>
    </citation>
    <scope>NUCLEOTIDE SEQUENCE [LARGE SCALE GENOMIC DNA]</scope>
    <source>
        <strain evidence="3 4">Fl1</strain>
    </source>
</reference>